<accession>A0A7H2QUM3</accession>
<name>A0A7H2QUM3_9GAMM</name>
<organism evidence="1 2">
    <name type="scientific">Acinetobacter seifertii</name>
    <dbReference type="NCBI Taxonomy" id="1530123"/>
    <lineage>
        <taxon>Bacteria</taxon>
        <taxon>Pseudomonadati</taxon>
        <taxon>Pseudomonadota</taxon>
        <taxon>Gammaproteobacteria</taxon>
        <taxon>Moraxellales</taxon>
        <taxon>Moraxellaceae</taxon>
        <taxon>Acinetobacter</taxon>
        <taxon>Acinetobacter calcoaceticus/baumannii complex</taxon>
    </lineage>
</organism>
<evidence type="ECO:0008006" key="3">
    <source>
        <dbReference type="Google" id="ProtNLM"/>
    </source>
</evidence>
<dbReference type="EMBL" id="CP061828">
    <property type="protein sequence ID" value="QOD72231.1"/>
    <property type="molecule type" value="Genomic_DNA"/>
</dbReference>
<protein>
    <recommendedName>
        <fullName evidence="3">AlpA family phage regulatory protein</fullName>
    </recommendedName>
</protein>
<proteinExistence type="predicted"/>
<reference evidence="2" key="2">
    <citation type="submission" date="2020-10" db="EMBL/GenBank/DDBJ databases">
        <title>Clinical and molecular characterization of Acinetobacter seifertii in Taiwan.</title>
        <authorList>
            <person name="Li L.-H."/>
            <person name="Yang Y.-S."/>
            <person name="Sun J.-R."/>
            <person name="Huang T.-W."/>
            <person name="Huang W.-C."/>
            <person name="Wang Y.-C."/>
            <person name="Kuo T.-H."/>
            <person name="Kuo S.-C."/>
            <person name="Chen T.-L."/>
        </authorList>
    </citation>
    <scope>NUCLEOTIDE SEQUENCE [LARGE SCALE GENOMIC DNA]</scope>
    <source>
        <strain evidence="2">AS42</strain>
    </source>
</reference>
<gene>
    <name evidence="1" type="ORF">IC779_14200</name>
</gene>
<dbReference type="Proteomes" id="UP000516672">
    <property type="component" value="Chromosome"/>
</dbReference>
<dbReference type="SUPFAM" id="SSF46955">
    <property type="entry name" value="Putative DNA-binding domain"/>
    <property type="match status" value="1"/>
</dbReference>
<evidence type="ECO:0000313" key="2">
    <source>
        <dbReference type="Proteomes" id="UP000516672"/>
    </source>
</evidence>
<dbReference type="RefSeq" id="WP_151792113.1">
    <property type="nucleotide sequence ID" value="NZ_BKOK01000001.1"/>
</dbReference>
<evidence type="ECO:0000313" key="1">
    <source>
        <dbReference type="EMBL" id="QOD72231.1"/>
    </source>
</evidence>
<dbReference type="InterPro" id="IPR009061">
    <property type="entry name" value="DNA-bd_dom_put_sf"/>
</dbReference>
<reference evidence="1 2" key="1">
    <citation type="submission" date="2020-09" db="EMBL/GenBank/DDBJ databases">
        <authorList>
            <person name="Chen F.-J."/>
            <person name="Lee Y.-T."/>
        </authorList>
    </citation>
    <scope>NUCLEOTIDE SEQUENCE [LARGE SCALE GENOMIC DNA]</scope>
    <source>
        <strain evidence="1 2">AS42</strain>
    </source>
</reference>
<dbReference type="AlphaFoldDB" id="A0A7H2QUM3"/>
<sequence>MSGPYLKTTEVGQRYGGVSGRTLHRWQQTRDFPKPAISYRGGASLWKIEDLEDWEQKQFTQLGTA</sequence>